<feature type="chain" id="PRO_5031222712" evidence="1">
    <location>
        <begin position="21"/>
        <end position="151"/>
    </location>
</feature>
<evidence type="ECO:0000256" key="1">
    <source>
        <dbReference type="SAM" id="SignalP"/>
    </source>
</evidence>
<feature type="signal peptide" evidence="1">
    <location>
        <begin position="1"/>
        <end position="20"/>
    </location>
</feature>
<dbReference type="Pfam" id="PF09912">
    <property type="entry name" value="DUF2141"/>
    <property type="match status" value="1"/>
</dbReference>
<evidence type="ECO:0000313" key="3">
    <source>
        <dbReference type="Proteomes" id="UP000545037"/>
    </source>
</evidence>
<sequence length="151" mass="15441">MTRIALLAAAALMISAPAFAQPDTAQPAAAPADAAALTLTFDVGADTGRIMVALFDSAEAYGGRGAPIGQTMVDVAAGQRTAAFAGLKPGPYAARIFHDVDGDGQMDTNPFGMPTEPYAFTNNARGNMGPASWERANVVVSGPTAQTITLR</sequence>
<dbReference type="Proteomes" id="UP000545037">
    <property type="component" value="Unassembled WGS sequence"/>
</dbReference>
<dbReference type="InterPro" id="IPR018673">
    <property type="entry name" value="DUF2141"/>
</dbReference>
<keyword evidence="3" id="KW-1185">Reference proteome</keyword>
<dbReference type="EMBL" id="JACHOR010000001">
    <property type="protein sequence ID" value="MBB5745009.1"/>
    <property type="molecule type" value="Genomic_DNA"/>
</dbReference>
<keyword evidence="1" id="KW-0732">Signal</keyword>
<evidence type="ECO:0000313" key="2">
    <source>
        <dbReference type="EMBL" id="MBB5745009.1"/>
    </source>
</evidence>
<organism evidence="2 3">
    <name type="scientific">Brevundimonas variabilis</name>
    <dbReference type="NCBI Taxonomy" id="74312"/>
    <lineage>
        <taxon>Bacteria</taxon>
        <taxon>Pseudomonadati</taxon>
        <taxon>Pseudomonadota</taxon>
        <taxon>Alphaproteobacteria</taxon>
        <taxon>Caulobacterales</taxon>
        <taxon>Caulobacteraceae</taxon>
        <taxon>Brevundimonas</taxon>
    </lineage>
</organism>
<accession>A0A7W9CG91</accession>
<comment type="caution">
    <text evidence="2">The sequence shown here is derived from an EMBL/GenBank/DDBJ whole genome shotgun (WGS) entry which is preliminary data.</text>
</comment>
<name>A0A7W9CG91_9CAUL</name>
<dbReference type="RefSeq" id="WP_183211949.1">
    <property type="nucleotide sequence ID" value="NZ_JACHOR010000001.1"/>
</dbReference>
<dbReference type="AlphaFoldDB" id="A0A7W9CG91"/>
<gene>
    <name evidence="2" type="ORF">GGR13_000581</name>
</gene>
<proteinExistence type="predicted"/>
<protein>
    <submittedName>
        <fullName evidence="2">Uncharacterized protein (DUF2141 family)</fullName>
    </submittedName>
</protein>
<reference evidence="2 3" key="1">
    <citation type="submission" date="2020-08" db="EMBL/GenBank/DDBJ databases">
        <title>Genomic Encyclopedia of Type Strains, Phase IV (KMG-IV): sequencing the most valuable type-strain genomes for metagenomic binning, comparative biology and taxonomic classification.</title>
        <authorList>
            <person name="Goeker M."/>
        </authorList>
    </citation>
    <scope>NUCLEOTIDE SEQUENCE [LARGE SCALE GENOMIC DNA]</scope>
    <source>
        <strain evidence="2 3">DSM 4737</strain>
    </source>
</reference>